<evidence type="ECO:0000259" key="7">
    <source>
        <dbReference type="Pfam" id="PF07980"/>
    </source>
</evidence>
<feature type="repeat" description="TPR" evidence="6">
    <location>
        <begin position="213"/>
        <end position="246"/>
    </location>
</feature>
<dbReference type="Pfam" id="PF07980">
    <property type="entry name" value="SusD_RagB"/>
    <property type="match status" value="1"/>
</dbReference>
<evidence type="ECO:0000313" key="10">
    <source>
        <dbReference type="Proteomes" id="UP000293925"/>
    </source>
</evidence>
<keyword evidence="6" id="KW-0802">TPR repeat</keyword>
<evidence type="ECO:0000256" key="1">
    <source>
        <dbReference type="ARBA" id="ARBA00004442"/>
    </source>
</evidence>
<dbReference type="GO" id="GO:0009279">
    <property type="term" value="C:cell outer membrane"/>
    <property type="evidence" value="ECO:0007669"/>
    <property type="project" value="UniProtKB-SubCell"/>
</dbReference>
<dbReference type="Pfam" id="PF14322">
    <property type="entry name" value="SusD-like_3"/>
    <property type="match status" value="1"/>
</dbReference>
<dbReference type="InterPro" id="IPR012944">
    <property type="entry name" value="SusD_RagB_dom"/>
</dbReference>
<organism evidence="9 10">
    <name type="scientific">Pedobacter psychrodurus</name>
    <dbReference type="NCBI Taxonomy" id="2530456"/>
    <lineage>
        <taxon>Bacteria</taxon>
        <taxon>Pseudomonadati</taxon>
        <taxon>Bacteroidota</taxon>
        <taxon>Sphingobacteriia</taxon>
        <taxon>Sphingobacteriales</taxon>
        <taxon>Sphingobacteriaceae</taxon>
        <taxon>Pedobacter</taxon>
    </lineage>
</organism>
<keyword evidence="4" id="KW-0472">Membrane</keyword>
<reference evidence="9 10" key="1">
    <citation type="submission" date="2019-02" db="EMBL/GenBank/DDBJ databases">
        <title>Pedobacter sp. RP-3-21 sp. nov., isolated from Arctic soil.</title>
        <authorList>
            <person name="Dahal R.H."/>
        </authorList>
    </citation>
    <scope>NUCLEOTIDE SEQUENCE [LARGE SCALE GENOMIC DNA]</scope>
    <source>
        <strain evidence="9 10">RP-3-21</strain>
    </source>
</reference>
<protein>
    <submittedName>
        <fullName evidence="9">RagB/SusD family nutrient uptake outer membrane protein</fullName>
    </submittedName>
</protein>
<keyword evidence="10" id="KW-1185">Reference proteome</keyword>
<evidence type="ECO:0000259" key="8">
    <source>
        <dbReference type="Pfam" id="PF14322"/>
    </source>
</evidence>
<evidence type="ECO:0000256" key="3">
    <source>
        <dbReference type="ARBA" id="ARBA00022729"/>
    </source>
</evidence>
<dbReference type="InterPro" id="IPR019734">
    <property type="entry name" value="TPR_rpt"/>
</dbReference>
<feature type="domain" description="RagB/SusD" evidence="7">
    <location>
        <begin position="347"/>
        <end position="444"/>
    </location>
</feature>
<dbReference type="InterPro" id="IPR011990">
    <property type="entry name" value="TPR-like_helical_dom_sf"/>
</dbReference>
<evidence type="ECO:0000256" key="4">
    <source>
        <dbReference type="ARBA" id="ARBA00023136"/>
    </source>
</evidence>
<dbReference type="AlphaFoldDB" id="A0A4R0PZ54"/>
<gene>
    <name evidence="9" type="ORF">EZ456_03775</name>
</gene>
<feature type="domain" description="SusD-like N-terminal" evidence="8">
    <location>
        <begin position="22"/>
        <end position="224"/>
    </location>
</feature>
<comment type="subcellular location">
    <subcellularLocation>
        <location evidence="1">Cell outer membrane</location>
    </subcellularLocation>
</comment>
<comment type="caution">
    <text evidence="9">The sequence shown here is derived from an EMBL/GenBank/DDBJ whole genome shotgun (WGS) entry which is preliminary data.</text>
</comment>
<accession>A0A4R0PZ54</accession>
<dbReference type="SUPFAM" id="SSF48452">
    <property type="entry name" value="TPR-like"/>
    <property type="match status" value="1"/>
</dbReference>
<dbReference type="PROSITE" id="PS50005">
    <property type="entry name" value="TPR"/>
    <property type="match status" value="1"/>
</dbReference>
<dbReference type="OrthoDB" id="653598at2"/>
<evidence type="ECO:0000313" key="9">
    <source>
        <dbReference type="EMBL" id="TCD28520.1"/>
    </source>
</evidence>
<dbReference type="Gene3D" id="1.25.40.390">
    <property type="match status" value="1"/>
</dbReference>
<dbReference type="InterPro" id="IPR033985">
    <property type="entry name" value="SusD-like_N"/>
</dbReference>
<sequence length="465" mass="51615">MKSIKNITLLLFVSLVCLSCKKFIDIKKNSDQSFLETAKDCQLLLDNYELFNTGYPIDGEISADDYYLDNARYSSDPITLEDRAIYTWQATAIRNSADLWKGPYNKIYHANLIMETVNKLNGQEAAVVLSNLRGSALFFRAYSLWNLAQLYASPYGSTSGQEQGLPIRLMSDINDIQARASVGDTYARIVQDLKEAAVLLNTTSTISSRPNKAAAYAMLARVYLSMGDYPNALTSSSSALALKSNLIDFNTLNPVSFAPFVRFNTEVIFHSTVFSQNAVLAVGYGDEDQAIIDPSVISSFENNDLRKRILFKENTDVSVPSGTYRFTGNHESAVGSSKLFNGLAVDELYLTRAECYARAGNTASAMADLNSLLATRWETGTYVNKTASTASDALAIVLAERRKGLIMRGTRWMDLRRLNLETRFAKTLSRTVNGKTYTLPANDSRYTILIPQEAITNSSLPQNRR</sequence>
<evidence type="ECO:0000256" key="5">
    <source>
        <dbReference type="ARBA" id="ARBA00023237"/>
    </source>
</evidence>
<dbReference type="RefSeq" id="WP_131527452.1">
    <property type="nucleotide sequence ID" value="NZ_SJSO01000003.1"/>
</dbReference>
<evidence type="ECO:0000256" key="6">
    <source>
        <dbReference type="PROSITE-ProRule" id="PRU00339"/>
    </source>
</evidence>
<keyword evidence="5" id="KW-0998">Cell outer membrane</keyword>
<dbReference type="Proteomes" id="UP000293925">
    <property type="component" value="Unassembled WGS sequence"/>
</dbReference>
<name>A0A4R0PZ54_9SPHI</name>
<evidence type="ECO:0000256" key="2">
    <source>
        <dbReference type="ARBA" id="ARBA00006275"/>
    </source>
</evidence>
<proteinExistence type="inferred from homology"/>
<keyword evidence="3" id="KW-0732">Signal</keyword>
<dbReference type="EMBL" id="SJSO01000003">
    <property type="protein sequence ID" value="TCD28520.1"/>
    <property type="molecule type" value="Genomic_DNA"/>
</dbReference>
<comment type="similarity">
    <text evidence="2">Belongs to the SusD family.</text>
</comment>